<reference evidence="3 4" key="1">
    <citation type="submission" date="2019-12" db="EMBL/GenBank/DDBJ databases">
        <authorList>
            <person name="Dong K."/>
        </authorList>
    </citation>
    <scope>NUCLEOTIDE SEQUENCE [LARGE SCALE GENOMIC DNA]</scope>
    <source>
        <strain evidence="3 4">JCM 31225</strain>
    </source>
</reference>
<protein>
    <submittedName>
        <fullName evidence="3">CcmD family protein</fullName>
    </submittedName>
</protein>
<dbReference type="Proteomes" id="UP000435036">
    <property type="component" value="Unassembled WGS sequence"/>
</dbReference>
<proteinExistence type="predicted"/>
<dbReference type="NCBIfam" id="TIGR04391">
    <property type="entry name" value="CcmD_alt_fam"/>
    <property type="match status" value="1"/>
</dbReference>
<feature type="transmembrane region" description="Helical" evidence="1">
    <location>
        <begin position="36"/>
        <end position="56"/>
    </location>
</feature>
<evidence type="ECO:0000313" key="3">
    <source>
        <dbReference type="EMBL" id="MVZ61705.1"/>
    </source>
</evidence>
<dbReference type="Pfam" id="PF20077">
    <property type="entry name" value="CcmD_alt"/>
    <property type="match status" value="1"/>
</dbReference>
<dbReference type="AlphaFoldDB" id="A0A6N8KWD6"/>
<comment type="caution">
    <text evidence="3">The sequence shown here is derived from an EMBL/GenBank/DDBJ whole genome shotgun (WGS) entry which is preliminary data.</text>
</comment>
<keyword evidence="1" id="KW-0812">Transmembrane</keyword>
<evidence type="ECO:0000256" key="2">
    <source>
        <dbReference type="SAM" id="SignalP"/>
    </source>
</evidence>
<accession>A0A6N8KWD6</accession>
<sequence length="68" mass="7588">MKKLSLLFLGLIAFMPAVFAQNQVDMASGLRSEGKIYVVVLVLLVIFAAVAVYLFTLDRKVKKLEKDN</sequence>
<name>A0A6N8KWD6_9SPHI</name>
<dbReference type="InterPro" id="IPR030888">
    <property type="entry name" value="Put_ccm"/>
</dbReference>
<organism evidence="3 4">
    <name type="scientific">Sphingobacterium humi</name>
    <dbReference type="NCBI Taxonomy" id="1796905"/>
    <lineage>
        <taxon>Bacteria</taxon>
        <taxon>Pseudomonadati</taxon>
        <taxon>Bacteroidota</taxon>
        <taxon>Sphingobacteriia</taxon>
        <taxon>Sphingobacteriales</taxon>
        <taxon>Sphingobacteriaceae</taxon>
        <taxon>Sphingobacterium</taxon>
    </lineage>
</organism>
<keyword evidence="2" id="KW-0732">Signal</keyword>
<dbReference type="OrthoDB" id="886941at2"/>
<keyword evidence="4" id="KW-1185">Reference proteome</keyword>
<dbReference type="EMBL" id="WSQA01000004">
    <property type="protein sequence ID" value="MVZ61705.1"/>
    <property type="molecule type" value="Genomic_DNA"/>
</dbReference>
<feature type="chain" id="PRO_5026892948" evidence="2">
    <location>
        <begin position="21"/>
        <end position="68"/>
    </location>
</feature>
<keyword evidence="1" id="KW-1133">Transmembrane helix</keyword>
<gene>
    <name evidence="3" type="ORF">GQF63_06705</name>
</gene>
<evidence type="ECO:0000256" key="1">
    <source>
        <dbReference type="SAM" id="Phobius"/>
    </source>
</evidence>
<feature type="signal peptide" evidence="2">
    <location>
        <begin position="1"/>
        <end position="20"/>
    </location>
</feature>
<keyword evidence="1" id="KW-0472">Membrane</keyword>
<dbReference type="RefSeq" id="WP_160368449.1">
    <property type="nucleotide sequence ID" value="NZ_WSQA01000004.1"/>
</dbReference>
<evidence type="ECO:0000313" key="4">
    <source>
        <dbReference type="Proteomes" id="UP000435036"/>
    </source>
</evidence>